<feature type="compositionally biased region" description="Basic and acidic residues" evidence="6">
    <location>
        <begin position="426"/>
        <end position="443"/>
    </location>
</feature>
<evidence type="ECO:0000256" key="3">
    <source>
        <dbReference type="ARBA" id="ARBA00022664"/>
    </source>
</evidence>
<dbReference type="AlphaFoldDB" id="A0A182IJG7"/>
<dbReference type="InterPro" id="IPR045347">
    <property type="entry name" value="HIND"/>
</dbReference>
<feature type="compositionally biased region" description="Basic residues" evidence="6">
    <location>
        <begin position="822"/>
        <end position="832"/>
    </location>
</feature>
<dbReference type="PANTHER" id="PTHR14152:SF5">
    <property type="entry name" value="U4_U6.U5 TRI-SNRNP-ASSOCIATED PROTEIN 1"/>
    <property type="match status" value="1"/>
</dbReference>
<dbReference type="PANTHER" id="PTHR14152">
    <property type="entry name" value="SQUAMOUS CELL CARCINOMA ANTIGEN RECOGNISED BY CYTOTOXIC T LYMPHOCYTES"/>
    <property type="match status" value="1"/>
</dbReference>
<feature type="region of interest" description="Disordered" evidence="6">
    <location>
        <begin position="332"/>
        <end position="359"/>
    </location>
</feature>
<dbReference type="STRING" id="41427.A0A182IJG7"/>
<feature type="compositionally biased region" description="Basic and acidic residues" evidence="6">
    <location>
        <begin position="371"/>
        <end position="403"/>
    </location>
</feature>
<feature type="region of interest" description="Disordered" evidence="6">
    <location>
        <begin position="426"/>
        <end position="480"/>
    </location>
</feature>
<evidence type="ECO:0000256" key="5">
    <source>
        <dbReference type="ARBA" id="ARBA00023242"/>
    </source>
</evidence>
<evidence type="ECO:0008006" key="8">
    <source>
        <dbReference type="Google" id="ProtNLM"/>
    </source>
</evidence>
<evidence type="ECO:0000313" key="7">
    <source>
        <dbReference type="EnsemblMetazoa" id="AATE000322-PA.1"/>
    </source>
</evidence>
<feature type="compositionally biased region" description="Basic residues" evidence="6">
    <location>
        <begin position="1"/>
        <end position="26"/>
    </location>
</feature>
<dbReference type="GO" id="GO:0046540">
    <property type="term" value="C:U4/U6 x U5 tri-snRNP complex"/>
    <property type="evidence" value="ECO:0007669"/>
    <property type="project" value="InterPro"/>
</dbReference>
<evidence type="ECO:0000256" key="1">
    <source>
        <dbReference type="ARBA" id="ARBA00004123"/>
    </source>
</evidence>
<reference evidence="7" key="1">
    <citation type="submission" date="2022-08" db="UniProtKB">
        <authorList>
            <consortium name="EnsemblMetazoa"/>
        </authorList>
    </citation>
    <scope>IDENTIFICATION</scope>
    <source>
        <strain evidence="7">EBRO</strain>
    </source>
</reference>
<dbReference type="EnsemblMetazoa" id="AATE000322-RA">
    <property type="protein sequence ID" value="AATE000322-PA.1"/>
    <property type="gene ID" value="AATE000322"/>
</dbReference>
<proteinExistence type="inferred from homology"/>
<dbReference type="GO" id="GO:0000481">
    <property type="term" value="P:maturation of 5S rRNA"/>
    <property type="evidence" value="ECO:0007669"/>
    <property type="project" value="TreeGrafter"/>
</dbReference>
<evidence type="ECO:0000256" key="2">
    <source>
        <dbReference type="ARBA" id="ARBA00006076"/>
    </source>
</evidence>
<dbReference type="InterPro" id="IPR005011">
    <property type="entry name" value="SNU66/SART1"/>
</dbReference>
<keyword evidence="3" id="KW-0507">mRNA processing</keyword>
<dbReference type="Pfam" id="PF19252">
    <property type="entry name" value="HIND"/>
    <property type="match status" value="3"/>
</dbReference>
<feature type="compositionally biased region" description="Acidic residues" evidence="6">
    <location>
        <begin position="444"/>
        <end position="456"/>
    </location>
</feature>
<feature type="compositionally biased region" description="Low complexity" evidence="6">
    <location>
        <begin position="295"/>
        <end position="309"/>
    </location>
</feature>
<feature type="region of interest" description="Disordered" evidence="6">
    <location>
        <begin position="1"/>
        <end position="318"/>
    </location>
</feature>
<feature type="compositionally biased region" description="Pro residues" evidence="6">
    <location>
        <begin position="158"/>
        <end position="167"/>
    </location>
</feature>
<evidence type="ECO:0000256" key="4">
    <source>
        <dbReference type="ARBA" id="ARBA00023187"/>
    </source>
</evidence>
<feature type="compositionally biased region" description="Basic and acidic residues" evidence="6">
    <location>
        <begin position="27"/>
        <end position="56"/>
    </location>
</feature>
<accession>A0A182IJG7</accession>
<feature type="compositionally biased region" description="Basic and acidic residues" evidence="6">
    <location>
        <begin position="470"/>
        <end position="480"/>
    </location>
</feature>
<feature type="compositionally biased region" description="Low complexity" evidence="6">
    <location>
        <begin position="337"/>
        <end position="347"/>
    </location>
</feature>
<feature type="compositionally biased region" description="Low complexity" evidence="6">
    <location>
        <begin position="168"/>
        <end position="184"/>
    </location>
</feature>
<feature type="region of interest" description="Disordered" evidence="6">
    <location>
        <begin position="784"/>
        <end position="856"/>
    </location>
</feature>
<dbReference type="Pfam" id="PF03343">
    <property type="entry name" value="SART-1"/>
    <property type="match status" value="1"/>
</dbReference>
<comment type="subcellular location">
    <subcellularLocation>
        <location evidence="1">Nucleus</location>
    </subcellularLocation>
</comment>
<sequence length="1035" mass="116812">MGSSKKHKRDSKKHKRRSRSRSRSRSPRYDRERERELDHRSRSYSEDHDSYNDATERRRHKKHKRDRSEHRQHHHRAQQPSSSSGRDHGRERDHGEVNAVDDDSDSSDCVEVPLEETAAPVPAQPPITRAVPEREPEVANVVPAPPPPPQVQKRRRSPTPPKAPPAPKASSSSSRKRSASPIPANGAGDVLSVGETNKLRAKLGLRPLDVGPSKSQPESASRRRHRSPSPPPPPKASSSSRKRSVSPIPENGAGDVLSVEATNKLRAKLGLRPLDVGPSTEASSKRRQRSPSPPKASSSSRKRSVSPIPENGAGDVLSIEATNKLRAKLGLRPLDVSNAPSSSSKGASGEGVRNEGENYDKIKDDWGEFYHKPAKNLKEKSQEEKIREKLHERREKRAIEEKLKRLKTLGEEDEVDDLKSWVAKTRDKERLKQEAAERARQLDQLDEELVSGDVEEAPSSGGRQRQQQRGRGEKAYRDRDLQGLRVEHDVEAFTEGRQVILTLKDANVLDEEAGDTLVNVNMMDDERYKRSVENRKANPQHYGYDVYCQDDVDEFGLPKEREILGKYNEEIEGSHRKRSFVIGTNAEQEAKEKRRLLEIKTKLDKKKLDSLDTAPLSLVSDYFTETELAAFKKPKKKVRKIRQKLRADDLLATLPEEETLADLGSRSKRNERSTGAATQERKSIRTRPSDVLLTDDTPAMLEDLSTVKLEDTVEDDEDLQAVLQKARRLKQREAIISKALPIDPERVKSEVKEEPDSGGEQDHHGAMLLNSTAEFCRTLGDIPTYGTAGNREEDPNEMMDFERESGSDREGMESDPEEGGSSRRHDHHHRHGGTWNSVNTEQEQEETGSNRDPKPVEEVAILDEEPDVALSVAGALKLAQSKGYLEREESNRPSNARFAHLQAQNYSIEDKNYGEENDKYSRRDRYAGPIMDFKEKESFKPNPKLDYIDDSGHLLTQKEAFRYLSHKFHGKGPGKNKIEKRLKKSEQEGLMKKMSSTDTPLGTLNMLQAKQRETQSPYIVLSGTKQTTSIVKQKR</sequence>
<keyword evidence="4" id="KW-0508">mRNA splicing</keyword>
<feature type="region of interest" description="Disordered" evidence="6">
    <location>
        <begin position="371"/>
        <end position="406"/>
    </location>
</feature>
<organism evidence="7">
    <name type="scientific">Anopheles atroparvus</name>
    <name type="common">European mosquito</name>
    <dbReference type="NCBI Taxonomy" id="41427"/>
    <lineage>
        <taxon>Eukaryota</taxon>
        <taxon>Metazoa</taxon>
        <taxon>Ecdysozoa</taxon>
        <taxon>Arthropoda</taxon>
        <taxon>Hexapoda</taxon>
        <taxon>Insecta</taxon>
        <taxon>Pterygota</taxon>
        <taxon>Neoptera</taxon>
        <taxon>Endopterygota</taxon>
        <taxon>Diptera</taxon>
        <taxon>Nematocera</taxon>
        <taxon>Culicoidea</taxon>
        <taxon>Culicidae</taxon>
        <taxon>Anophelinae</taxon>
        <taxon>Anopheles</taxon>
    </lineage>
</organism>
<dbReference type="GO" id="GO:0045292">
    <property type="term" value="P:mRNA cis splicing, via spliceosome"/>
    <property type="evidence" value="ECO:0007669"/>
    <property type="project" value="TreeGrafter"/>
</dbReference>
<feature type="compositionally biased region" description="Acidic residues" evidence="6">
    <location>
        <begin position="99"/>
        <end position="108"/>
    </location>
</feature>
<feature type="compositionally biased region" description="Basic and acidic residues" evidence="6">
    <location>
        <begin position="800"/>
        <end position="812"/>
    </location>
</feature>
<dbReference type="VEuPathDB" id="VectorBase:AATE000322"/>
<comment type="similarity">
    <text evidence="2">Belongs to the SNU66/SART1 family.</text>
</comment>
<keyword evidence="5" id="KW-0539">Nucleus</keyword>
<protein>
    <recommendedName>
        <fullName evidence="8">U4/U6.U5 tri-snRNP-associated protein 1</fullName>
    </recommendedName>
</protein>
<evidence type="ECO:0000256" key="6">
    <source>
        <dbReference type="SAM" id="MobiDB-lite"/>
    </source>
</evidence>
<feature type="region of interest" description="Disordered" evidence="6">
    <location>
        <begin position="662"/>
        <end position="690"/>
    </location>
</feature>
<name>A0A182IJG7_ANOAO</name>
<feature type="compositionally biased region" description="Basic residues" evidence="6">
    <location>
        <begin position="57"/>
        <end position="77"/>
    </location>
</feature>
<feature type="compositionally biased region" description="Basic and acidic residues" evidence="6">
    <location>
        <begin position="85"/>
        <end position="96"/>
    </location>
</feature>